<gene>
    <name evidence="1" type="ORF">HGK34_00720</name>
</gene>
<proteinExistence type="predicted"/>
<evidence type="ECO:0000313" key="2">
    <source>
        <dbReference type="Proteomes" id="UP000675409"/>
    </source>
</evidence>
<organism evidence="1 2">
    <name type="scientific">Myceligenerans indicum</name>
    <dbReference type="NCBI Taxonomy" id="2593663"/>
    <lineage>
        <taxon>Bacteria</taxon>
        <taxon>Bacillati</taxon>
        <taxon>Actinomycetota</taxon>
        <taxon>Actinomycetes</taxon>
        <taxon>Micrococcales</taxon>
        <taxon>Promicromonosporaceae</taxon>
        <taxon>Myceligenerans</taxon>
    </lineage>
</organism>
<reference evidence="1 2" key="1">
    <citation type="journal article" date="2021" name="Arch. Microbiol.">
        <title>Myceligenerans indicum sp. nov., an actinobacterium isolated from mangrove sediment of Sundarbans, India.</title>
        <authorList>
            <person name="Asha K."/>
            <person name="Bhadury P."/>
        </authorList>
    </citation>
    <scope>NUCLEOTIDE SEQUENCE [LARGE SCALE GENOMIC DNA]</scope>
    <source>
        <strain evidence="1 2">I2</strain>
    </source>
</reference>
<dbReference type="Gene3D" id="2.30.110.10">
    <property type="entry name" value="Electron Transport, Fmn-binding Protein, Chain A"/>
    <property type="match status" value="1"/>
</dbReference>
<dbReference type="EMBL" id="JABBYC010000001">
    <property type="protein sequence ID" value="MBL0884816.1"/>
    <property type="molecule type" value="Genomic_DNA"/>
</dbReference>
<comment type="caution">
    <text evidence="1">The sequence shown here is derived from an EMBL/GenBank/DDBJ whole genome shotgun (WGS) entry which is preliminary data.</text>
</comment>
<keyword evidence="2" id="KW-1185">Reference proteome</keyword>
<dbReference type="InterPro" id="IPR024747">
    <property type="entry name" value="Pyridox_Oxase-rel"/>
</dbReference>
<dbReference type="SUPFAM" id="SSF50475">
    <property type="entry name" value="FMN-binding split barrel"/>
    <property type="match status" value="1"/>
</dbReference>
<evidence type="ECO:0000313" key="1">
    <source>
        <dbReference type="EMBL" id="MBL0884816.1"/>
    </source>
</evidence>
<accession>A0ABS1LEX8</accession>
<name>A0ABS1LEX8_9MICO</name>
<sequence>MSQWTSSDPITTLGDEESWDLLSMIPIGRLATAVAGEADIFPVNFAVADREIYINTTPGSKLVEAVVNPKVAFEVDQWGPDFAYSVVVKGTVKILETEAELTVAEGTGLVTYTATDKTEWLRLTPTSVSGRRFTRAERDD</sequence>
<dbReference type="Pfam" id="PF12900">
    <property type="entry name" value="Pyridox_ox_2"/>
    <property type="match status" value="1"/>
</dbReference>
<dbReference type="InterPro" id="IPR012349">
    <property type="entry name" value="Split_barrel_FMN-bd"/>
</dbReference>
<protein>
    <submittedName>
        <fullName evidence="1">Pyridoxamine 5'-phosphate oxidase family protein</fullName>
    </submittedName>
</protein>
<dbReference type="Proteomes" id="UP000675409">
    <property type="component" value="Unassembled WGS sequence"/>
</dbReference>